<reference evidence="2" key="1">
    <citation type="submission" date="2021-01" db="EMBL/GenBank/DDBJ databases">
        <authorList>
            <person name="Corre E."/>
            <person name="Pelletier E."/>
            <person name="Niang G."/>
            <person name="Scheremetjew M."/>
            <person name="Finn R."/>
            <person name="Kale V."/>
            <person name="Holt S."/>
            <person name="Cochrane G."/>
            <person name="Meng A."/>
            <person name="Brown T."/>
            <person name="Cohen L."/>
        </authorList>
    </citation>
    <scope>NUCLEOTIDE SEQUENCE</scope>
    <source>
        <strain evidence="2">CCMP3107</strain>
    </source>
</reference>
<accession>A0A6V1QDY2</accession>
<evidence type="ECO:0000313" key="2">
    <source>
        <dbReference type="EMBL" id="CAE0631608.1"/>
    </source>
</evidence>
<feature type="compositionally biased region" description="Low complexity" evidence="1">
    <location>
        <begin position="338"/>
        <end position="351"/>
    </location>
</feature>
<feature type="region of interest" description="Disordered" evidence="1">
    <location>
        <begin position="325"/>
        <end position="386"/>
    </location>
</feature>
<dbReference type="PANTHER" id="PTHR40430:SF1">
    <property type="entry name" value="T. BRUCEI SPP.-SPECIFIC PROTEIN"/>
    <property type="match status" value="1"/>
</dbReference>
<feature type="compositionally biased region" description="Basic and acidic residues" evidence="1">
    <location>
        <begin position="377"/>
        <end position="386"/>
    </location>
</feature>
<sequence length="386" mass="41458">MNSAAGSRSRDGKEEDSIDTLESFLPVIANISSAENDLPRYAQPSMSALLPANKNATTQKIREAFSAAGFSSISKLPANLTEDTILRPAGLEEDSTGDDKRKPWVVAYKPLKSGLFHEFAYVPSKYTLAADIKAQEHAVHEARSHVENKKAFLPAGRGARLRHEGLFDEGAFPYTGDPYEEAQDQASRLRWIDGAKLLHGPFVPAGKGGRGAQAAAGGRPALPDAIRYLHGALVEDWPGQNFSVLSTENDMVVVRFELGPLEDEGASHQALIGYMNVLAKGDRKLNDFGLRRHLQDWGREPGDGHILFLFRPPWVPAAPPGAVGEALGLDAPPPPGSGPALAKARSAAASSELFLMGGRKPEPGQSRWQGAAGEESQWGKKTADDS</sequence>
<dbReference type="EMBL" id="HBIU01022081">
    <property type="protein sequence ID" value="CAE0631608.1"/>
    <property type="molecule type" value="Transcribed_RNA"/>
</dbReference>
<dbReference type="PANTHER" id="PTHR40430">
    <property type="entry name" value="T. BRUCEI SPP.-SPECIFIC PROTEIN"/>
    <property type="match status" value="1"/>
</dbReference>
<protein>
    <submittedName>
        <fullName evidence="2">Uncharacterized protein</fullName>
    </submittedName>
</protein>
<proteinExistence type="predicted"/>
<evidence type="ECO:0000256" key="1">
    <source>
        <dbReference type="SAM" id="MobiDB-lite"/>
    </source>
</evidence>
<name>A0A6V1QDY2_HETAK</name>
<organism evidence="2">
    <name type="scientific">Heterosigma akashiwo</name>
    <name type="common">Chromophytic alga</name>
    <name type="synonym">Heterosigma carterae</name>
    <dbReference type="NCBI Taxonomy" id="2829"/>
    <lineage>
        <taxon>Eukaryota</taxon>
        <taxon>Sar</taxon>
        <taxon>Stramenopiles</taxon>
        <taxon>Ochrophyta</taxon>
        <taxon>Raphidophyceae</taxon>
        <taxon>Chattonellales</taxon>
        <taxon>Chattonellaceae</taxon>
        <taxon>Heterosigma</taxon>
    </lineage>
</organism>
<dbReference type="AlphaFoldDB" id="A0A6V1QDY2"/>
<gene>
    <name evidence="2" type="ORF">HAKA00212_LOCUS10313</name>
</gene>